<gene>
    <name evidence="10" type="ORF">BB560_001782</name>
</gene>
<evidence type="ECO:0000256" key="2">
    <source>
        <dbReference type="ARBA" id="ARBA00004887"/>
    </source>
</evidence>
<keyword evidence="11" id="KW-1185">Reference proteome</keyword>
<dbReference type="STRING" id="133381.A0A2T9ZGJ9"/>
<keyword evidence="5" id="KW-0686">Riboflavin biosynthesis</keyword>
<evidence type="ECO:0000256" key="5">
    <source>
        <dbReference type="ARBA" id="ARBA00022619"/>
    </source>
</evidence>
<evidence type="ECO:0000256" key="8">
    <source>
        <dbReference type="PROSITE-ProRule" id="PRU00524"/>
    </source>
</evidence>
<dbReference type="OrthoDB" id="10258924at2759"/>
<evidence type="ECO:0000256" key="6">
    <source>
        <dbReference type="ARBA" id="ARBA00022679"/>
    </source>
</evidence>
<name>A0A2T9ZGJ9_9FUNG</name>
<organism evidence="10 11">
    <name type="scientific">Smittium megazygosporum</name>
    <dbReference type="NCBI Taxonomy" id="133381"/>
    <lineage>
        <taxon>Eukaryota</taxon>
        <taxon>Fungi</taxon>
        <taxon>Fungi incertae sedis</taxon>
        <taxon>Zoopagomycota</taxon>
        <taxon>Kickxellomycotina</taxon>
        <taxon>Harpellomycetes</taxon>
        <taxon>Harpellales</taxon>
        <taxon>Legeriomycetaceae</taxon>
        <taxon>Smittium</taxon>
    </lineage>
</organism>
<evidence type="ECO:0000256" key="1">
    <source>
        <dbReference type="ARBA" id="ARBA00002803"/>
    </source>
</evidence>
<dbReference type="InterPro" id="IPR023366">
    <property type="entry name" value="ATP_synth_asu-like_sf"/>
</dbReference>
<comment type="caution">
    <text evidence="10">The sequence shown here is derived from an EMBL/GenBank/DDBJ whole genome shotgun (WGS) entry which is preliminary data.</text>
</comment>
<keyword evidence="6" id="KW-0808">Transferase</keyword>
<dbReference type="PANTHER" id="PTHR21098:SF0">
    <property type="entry name" value="RIBOFLAVIN SYNTHASE"/>
    <property type="match status" value="1"/>
</dbReference>
<comment type="pathway">
    <text evidence="2">Cofactor biosynthesis; riboflavin biosynthesis; riboflavin from 2-hydroxy-3-oxobutyl phosphate and 5-amino-6-(D-ribitylamino)uracil: step 2/2.</text>
</comment>
<evidence type="ECO:0000256" key="3">
    <source>
        <dbReference type="ARBA" id="ARBA00012827"/>
    </source>
</evidence>
<dbReference type="CDD" id="cd00402">
    <property type="entry name" value="Riboflavin_synthase_like"/>
    <property type="match status" value="1"/>
</dbReference>
<evidence type="ECO:0000256" key="7">
    <source>
        <dbReference type="ARBA" id="ARBA00022737"/>
    </source>
</evidence>
<evidence type="ECO:0000313" key="11">
    <source>
        <dbReference type="Proteomes" id="UP000245609"/>
    </source>
</evidence>
<dbReference type="InterPro" id="IPR001783">
    <property type="entry name" value="Lumazine-bd"/>
</dbReference>
<dbReference type="GO" id="GO:0004746">
    <property type="term" value="F:riboflavin synthase activity"/>
    <property type="evidence" value="ECO:0007669"/>
    <property type="project" value="UniProtKB-EC"/>
</dbReference>
<dbReference type="EC" id="2.5.1.9" evidence="3"/>
<comment type="function">
    <text evidence="1">Catalyzes the dismutation of two molecules of 6,7-dimethyl-8-ribityllumazine, resulting in the formation of riboflavin and 5-amino-6-(D-ribitylamino)uracil.</text>
</comment>
<keyword evidence="7" id="KW-0677">Repeat</keyword>
<dbReference type="FunFam" id="2.40.30.20:FF:000004">
    <property type="entry name" value="Riboflavin synthase, alpha subunit"/>
    <property type="match status" value="1"/>
</dbReference>
<reference evidence="10 11" key="1">
    <citation type="journal article" date="2018" name="MBio">
        <title>Comparative Genomics Reveals the Core Gene Toolbox for the Fungus-Insect Symbiosis.</title>
        <authorList>
            <person name="Wang Y."/>
            <person name="Stata M."/>
            <person name="Wang W."/>
            <person name="Stajich J.E."/>
            <person name="White M.M."/>
            <person name="Moncalvo J.M."/>
        </authorList>
    </citation>
    <scope>NUCLEOTIDE SEQUENCE [LARGE SCALE GENOMIC DNA]</scope>
    <source>
        <strain evidence="10 11">SC-DP-2</strain>
    </source>
</reference>
<feature type="domain" description="Lumazine-binding" evidence="9">
    <location>
        <begin position="11"/>
        <end position="125"/>
    </location>
</feature>
<dbReference type="InterPro" id="IPR026017">
    <property type="entry name" value="Lumazine-bd_dom"/>
</dbReference>
<evidence type="ECO:0000256" key="4">
    <source>
        <dbReference type="ARBA" id="ARBA00013950"/>
    </source>
</evidence>
<dbReference type="AlphaFoldDB" id="A0A2T9ZGJ9"/>
<dbReference type="Gene3D" id="2.40.30.20">
    <property type="match status" value="1"/>
</dbReference>
<dbReference type="Pfam" id="PF00677">
    <property type="entry name" value="Lum_binding"/>
    <property type="match status" value="1"/>
</dbReference>
<evidence type="ECO:0000313" key="10">
    <source>
        <dbReference type="EMBL" id="PVV03712.1"/>
    </source>
</evidence>
<protein>
    <recommendedName>
        <fullName evidence="4">Riboflavin synthase</fullName>
        <ecNumber evidence="3">2.5.1.9</ecNumber>
    </recommendedName>
</protein>
<dbReference type="PANTHER" id="PTHR21098">
    <property type="entry name" value="RIBOFLAVIN SYNTHASE ALPHA CHAIN"/>
    <property type="match status" value="1"/>
</dbReference>
<sequence>MAVGSRFGGHYVQGHVDTTATIIKIQPDENSIWYTFKVKDEQLMQYIVRKGFIAIDGTSLTVCDVTYNTSQQDKDKENDKEEISNTFSVMLIAHTQQNTIMSSKSVGDKVNIEVDMLGKYVASVVHSALDAPNSKLHEKIVDIVKQVSK</sequence>
<feature type="repeat" description="Lumazine-binding" evidence="8">
    <location>
        <begin position="11"/>
        <end position="125"/>
    </location>
</feature>
<evidence type="ECO:0000259" key="9">
    <source>
        <dbReference type="PROSITE" id="PS51177"/>
    </source>
</evidence>
<accession>A0A2T9ZGJ9</accession>
<dbReference type="PROSITE" id="PS51177">
    <property type="entry name" value="LUMAZINE_BIND"/>
    <property type="match status" value="1"/>
</dbReference>
<dbReference type="EMBL" id="MBFS01000199">
    <property type="protein sequence ID" value="PVV03712.1"/>
    <property type="molecule type" value="Genomic_DNA"/>
</dbReference>
<proteinExistence type="predicted"/>
<dbReference type="SUPFAM" id="SSF63380">
    <property type="entry name" value="Riboflavin synthase domain-like"/>
    <property type="match status" value="1"/>
</dbReference>
<dbReference type="Proteomes" id="UP000245609">
    <property type="component" value="Unassembled WGS sequence"/>
</dbReference>
<dbReference type="GO" id="GO:0009231">
    <property type="term" value="P:riboflavin biosynthetic process"/>
    <property type="evidence" value="ECO:0007669"/>
    <property type="project" value="UniProtKB-KW"/>
</dbReference>
<dbReference type="InterPro" id="IPR017938">
    <property type="entry name" value="Riboflavin_synthase-like_b-brl"/>
</dbReference>